<accession>A0A315ZYV1</accession>
<evidence type="ECO:0000313" key="1">
    <source>
        <dbReference type="EMBL" id="SUQ13901.1"/>
    </source>
</evidence>
<dbReference type="RefSeq" id="WP_109710256.1">
    <property type="nucleotide sequence ID" value="NZ_QGDS01000004.1"/>
</dbReference>
<dbReference type="EMBL" id="UHJJ01000004">
    <property type="protein sequence ID" value="SUQ13901.1"/>
    <property type="molecule type" value="Genomic_DNA"/>
</dbReference>
<name>A0A315ZYV1_9FIRM</name>
<dbReference type="Proteomes" id="UP000254051">
    <property type="component" value="Unassembled WGS sequence"/>
</dbReference>
<evidence type="ECO:0000313" key="2">
    <source>
        <dbReference type="Proteomes" id="UP000254051"/>
    </source>
</evidence>
<dbReference type="NCBIfam" id="NF047593">
    <property type="entry name" value="IS66_ISAeme5_TnpA"/>
    <property type="match status" value="1"/>
</dbReference>
<reference evidence="2" key="1">
    <citation type="submission" date="2017-07" db="EMBL/GenBank/DDBJ databases">
        <authorList>
            <person name="Varghese N."/>
            <person name="Submissions S."/>
        </authorList>
    </citation>
    <scope>NUCLEOTIDE SEQUENCE [LARGE SCALE GENOMIC DNA]</scope>
    <source>
        <strain evidence="2">NLAE-zl-C134</strain>
    </source>
</reference>
<protein>
    <recommendedName>
        <fullName evidence="3">Transposase</fullName>
    </recommendedName>
</protein>
<organism evidence="1 2">
    <name type="scientific">Faecalicatena contorta</name>
    <dbReference type="NCBI Taxonomy" id="39482"/>
    <lineage>
        <taxon>Bacteria</taxon>
        <taxon>Bacillati</taxon>
        <taxon>Bacillota</taxon>
        <taxon>Clostridia</taxon>
        <taxon>Lachnospirales</taxon>
        <taxon>Lachnospiraceae</taxon>
        <taxon>Faecalicatena</taxon>
    </lineage>
</organism>
<dbReference type="AlphaFoldDB" id="A0A315ZYV1"/>
<gene>
    <name evidence="1" type="ORF">SAMN05216529_104212</name>
</gene>
<sequence>MSNRVCKADQIKLIMECRRSGFSDYQWCVKNGVHPGNFYNWVSKLRKSGYTFPESEAKSNASPNIQEVVKVDLIPKPKPASSQLIEQNVSLPTPRTVPAVAAELLIGNITLRIFNGADEHLIQSTLKRIGGINNAW</sequence>
<keyword evidence="2" id="KW-1185">Reference proteome</keyword>
<proteinExistence type="predicted"/>
<evidence type="ECO:0008006" key="3">
    <source>
        <dbReference type="Google" id="ProtNLM"/>
    </source>
</evidence>